<feature type="compositionally biased region" description="Low complexity" evidence="1">
    <location>
        <begin position="78"/>
        <end position="87"/>
    </location>
</feature>
<evidence type="ECO:0000256" key="1">
    <source>
        <dbReference type="SAM" id="MobiDB-lite"/>
    </source>
</evidence>
<reference evidence="2 3" key="1">
    <citation type="submission" date="2015-12" db="EMBL/GenBank/DDBJ databases">
        <title>Draft genome sequence of Moniliophthora roreri, the causal agent of frosty pod rot of cacao.</title>
        <authorList>
            <person name="Aime M.C."/>
            <person name="Diaz-Valderrama J.R."/>
            <person name="Kijpornyongpan T."/>
            <person name="Phillips-Mora W."/>
        </authorList>
    </citation>
    <scope>NUCLEOTIDE SEQUENCE [LARGE SCALE GENOMIC DNA]</scope>
    <source>
        <strain evidence="2 3">MCA 2952</strain>
    </source>
</reference>
<sequence length="194" mass="21806">MQAQVEVVKDEDEPDYIPSAPHSHYEAPREGQGISDRRRTTFSGRALSITRNYSLTPHLSQQYTPLPQFEPPPPPDPSDSSNNSDFSIGGGSGPRQGQDGNSSRDSKPIGQQSQSSSHQDKPPHMNKLKYNNRTTPFGVIPPDNDRLPCQEFFNYQVHSYDQEASLRDRVFLTFSDHIDFRLHTSVGNLHDAKT</sequence>
<proteinExistence type="predicted"/>
<dbReference type="AlphaFoldDB" id="A0A0W0FWP3"/>
<feature type="compositionally biased region" description="Basic and acidic residues" evidence="1">
    <location>
        <begin position="23"/>
        <end position="39"/>
    </location>
</feature>
<evidence type="ECO:0000313" key="3">
    <source>
        <dbReference type="Proteomes" id="UP000054988"/>
    </source>
</evidence>
<feature type="region of interest" description="Disordered" evidence="1">
    <location>
        <begin position="1"/>
        <end position="139"/>
    </location>
</feature>
<feature type="compositionally biased region" description="Polar residues" evidence="1">
    <location>
        <begin position="49"/>
        <end position="65"/>
    </location>
</feature>
<gene>
    <name evidence="2" type="ORF">WG66_6856</name>
</gene>
<feature type="compositionally biased region" description="Pro residues" evidence="1">
    <location>
        <begin position="68"/>
        <end position="77"/>
    </location>
</feature>
<evidence type="ECO:0000313" key="2">
    <source>
        <dbReference type="EMBL" id="KTB40574.1"/>
    </source>
</evidence>
<dbReference type="EMBL" id="LATX01001569">
    <property type="protein sequence ID" value="KTB40574.1"/>
    <property type="molecule type" value="Genomic_DNA"/>
</dbReference>
<dbReference type="Proteomes" id="UP000054988">
    <property type="component" value="Unassembled WGS sequence"/>
</dbReference>
<protein>
    <submittedName>
        <fullName evidence="2">Uncharacterized protein</fullName>
    </submittedName>
</protein>
<accession>A0A0W0FWP3</accession>
<organism evidence="2 3">
    <name type="scientific">Moniliophthora roreri</name>
    <name type="common">Frosty pod rot fungus</name>
    <name type="synonym">Monilia roreri</name>
    <dbReference type="NCBI Taxonomy" id="221103"/>
    <lineage>
        <taxon>Eukaryota</taxon>
        <taxon>Fungi</taxon>
        <taxon>Dikarya</taxon>
        <taxon>Basidiomycota</taxon>
        <taxon>Agaricomycotina</taxon>
        <taxon>Agaricomycetes</taxon>
        <taxon>Agaricomycetidae</taxon>
        <taxon>Agaricales</taxon>
        <taxon>Marasmiineae</taxon>
        <taxon>Marasmiaceae</taxon>
        <taxon>Moniliophthora</taxon>
    </lineage>
</organism>
<comment type="caution">
    <text evidence="2">The sequence shown here is derived from an EMBL/GenBank/DDBJ whole genome shotgun (WGS) entry which is preliminary data.</text>
</comment>
<name>A0A0W0FWP3_MONRR</name>